<proteinExistence type="inferred from homology"/>
<organism evidence="4 5">
    <name type="scientific">Gossypium raimondii</name>
    <name type="common">Peruvian cotton</name>
    <name type="synonym">Gossypium klotzschianum subsp. raimondii</name>
    <dbReference type="NCBI Taxonomy" id="29730"/>
    <lineage>
        <taxon>Eukaryota</taxon>
        <taxon>Viridiplantae</taxon>
        <taxon>Streptophyta</taxon>
        <taxon>Embryophyta</taxon>
        <taxon>Tracheophyta</taxon>
        <taxon>Spermatophyta</taxon>
        <taxon>Magnoliopsida</taxon>
        <taxon>eudicotyledons</taxon>
        <taxon>Gunneridae</taxon>
        <taxon>Pentapetalae</taxon>
        <taxon>rosids</taxon>
        <taxon>malvids</taxon>
        <taxon>Malvales</taxon>
        <taxon>Malvaceae</taxon>
        <taxon>Malvoideae</taxon>
        <taxon>Gossypium</taxon>
    </lineage>
</organism>
<sequence>MWKEFVIKIIINLLCLTMISVVPFMFKFQKFIVDEEEKNCFEDKEKILIVAIENYTKGKALTKATRLVDFNFPEDLNGHGSACASIVVGTLTELKWLKNISGIFDSKMQGANPFARIASYKVSSDKVKIDKSVEVSKKSLIDAMKKATSDKVDVKIVSLSTDTLSNLSSYLYDPINMRGYLAMKENIVVWTSSGNHGDCYYTLSGGVLQEVLMEKTSSTLWKRLEIFYATNSLANRLVLKQCLFTFCMNESELLRYRISQFITLFKDLKNIEVKINDEDQTILLLCFLPSSYKSFRETLIYGRDKLSFEDLLNPVDPQQLCSYSINDFQSYELHKPVVYVTGKDGISIQKYIDKKKNVKANAKIYQTIYEEQDGDLCKVNLISGIGPNPYDPYVLKNCSYNCYFEDILCANKYDAQNMYAHYQGMSVTSMANAVEKKIFGMDLNLPNFSLVLDKTSKYIFNRTLTNVGCPKCSYKAEIRLYGRIDTSRKGKNNIEERKCFKVIVRSSMAFRDQFLLAHATLIWREQKEDNGRNQYITISSPILILSKSLWELLNIKDDFVNDFEVPRK</sequence>
<keyword evidence="3" id="KW-0472">Membrane</keyword>
<accession>A0A0D2UTW6</accession>
<keyword evidence="2" id="KW-0732">Signal</keyword>
<dbReference type="Proteomes" id="UP000032304">
    <property type="component" value="Chromosome 11"/>
</dbReference>
<gene>
    <name evidence="4" type="ORF">B456_011G157200</name>
</gene>
<dbReference type="EMBL" id="CM001750">
    <property type="protein sequence ID" value="KJB72079.1"/>
    <property type="molecule type" value="Genomic_DNA"/>
</dbReference>
<evidence type="ECO:0000313" key="5">
    <source>
        <dbReference type="Proteomes" id="UP000032304"/>
    </source>
</evidence>
<feature type="transmembrane region" description="Helical" evidence="3">
    <location>
        <begin position="6"/>
        <end position="26"/>
    </location>
</feature>
<dbReference type="GO" id="GO:0004252">
    <property type="term" value="F:serine-type endopeptidase activity"/>
    <property type="evidence" value="ECO:0007669"/>
    <property type="project" value="InterPro"/>
</dbReference>
<keyword evidence="3" id="KW-0812">Transmembrane</keyword>
<keyword evidence="3" id="KW-1133">Transmembrane helix</keyword>
<dbReference type="AlphaFoldDB" id="A0A0D2UTW6"/>
<keyword evidence="5" id="KW-1185">Reference proteome</keyword>
<dbReference type="Gene3D" id="2.60.40.2310">
    <property type="match status" value="1"/>
</dbReference>
<dbReference type="InterPro" id="IPR045051">
    <property type="entry name" value="SBT"/>
</dbReference>
<evidence type="ECO:0000256" key="1">
    <source>
        <dbReference type="ARBA" id="ARBA00011073"/>
    </source>
</evidence>
<protein>
    <recommendedName>
        <fullName evidence="6">Peptidase S8/S53 domain-containing protein</fullName>
    </recommendedName>
</protein>
<evidence type="ECO:0008006" key="6">
    <source>
        <dbReference type="Google" id="ProtNLM"/>
    </source>
</evidence>
<evidence type="ECO:0000256" key="3">
    <source>
        <dbReference type="SAM" id="Phobius"/>
    </source>
</evidence>
<dbReference type="PANTHER" id="PTHR10795">
    <property type="entry name" value="PROPROTEIN CONVERTASE SUBTILISIN/KEXIN"/>
    <property type="match status" value="1"/>
</dbReference>
<dbReference type="SUPFAM" id="SSF52743">
    <property type="entry name" value="Subtilisin-like"/>
    <property type="match status" value="1"/>
</dbReference>
<name>A0A0D2UTW6_GOSRA</name>
<dbReference type="Gramene" id="KJB72079">
    <property type="protein sequence ID" value="KJB72079"/>
    <property type="gene ID" value="B456_011G157200"/>
</dbReference>
<dbReference type="eggNOG" id="KOG0017">
    <property type="taxonomic scope" value="Eukaryota"/>
</dbReference>
<dbReference type="InterPro" id="IPR036852">
    <property type="entry name" value="Peptidase_S8/S53_dom_sf"/>
</dbReference>
<dbReference type="Gene3D" id="3.40.50.200">
    <property type="entry name" value="Peptidase S8/S53 domain"/>
    <property type="match status" value="1"/>
</dbReference>
<reference evidence="4 5" key="1">
    <citation type="journal article" date="2012" name="Nature">
        <title>Repeated polyploidization of Gossypium genomes and the evolution of spinnable cotton fibres.</title>
        <authorList>
            <person name="Paterson A.H."/>
            <person name="Wendel J.F."/>
            <person name="Gundlach H."/>
            <person name="Guo H."/>
            <person name="Jenkins J."/>
            <person name="Jin D."/>
            <person name="Llewellyn D."/>
            <person name="Showmaker K.C."/>
            <person name="Shu S."/>
            <person name="Udall J."/>
            <person name="Yoo M.J."/>
            <person name="Byers R."/>
            <person name="Chen W."/>
            <person name="Doron-Faigenboim A."/>
            <person name="Duke M.V."/>
            <person name="Gong L."/>
            <person name="Grimwood J."/>
            <person name="Grover C."/>
            <person name="Grupp K."/>
            <person name="Hu G."/>
            <person name="Lee T.H."/>
            <person name="Li J."/>
            <person name="Lin L."/>
            <person name="Liu T."/>
            <person name="Marler B.S."/>
            <person name="Page J.T."/>
            <person name="Roberts A.W."/>
            <person name="Romanel E."/>
            <person name="Sanders W.S."/>
            <person name="Szadkowski E."/>
            <person name="Tan X."/>
            <person name="Tang H."/>
            <person name="Xu C."/>
            <person name="Wang J."/>
            <person name="Wang Z."/>
            <person name="Zhang D."/>
            <person name="Zhang L."/>
            <person name="Ashrafi H."/>
            <person name="Bedon F."/>
            <person name="Bowers J.E."/>
            <person name="Brubaker C.L."/>
            <person name="Chee P.W."/>
            <person name="Das S."/>
            <person name="Gingle A.R."/>
            <person name="Haigler C.H."/>
            <person name="Harker D."/>
            <person name="Hoffmann L.V."/>
            <person name="Hovav R."/>
            <person name="Jones D.C."/>
            <person name="Lemke C."/>
            <person name="Mansoor S."/>
            <person name="ur Rahman M."/>
            <person name="Rainville L.N."/>
            <person name="Rambani A."/>
            <person name="Reddy U.K."/>
            <person name="Rong J.K."/>
            <person name="Saranga Y."/>
            <person name="Scheffler B.E."/>
            <person name="Scheffler J.A."/>
            <person name="Stelly D.M."/>
            <person name="Triplett B.A."/>
            <person name="Van Deynze A."/>
            <person name="Vaslin M.F."/>
            <person name="Waghmare V.N."/>
            <person name="Walford S.A."/>
            <person name="Wright R.J."/>
            <person name="Zaki E.A."/>
            <person name="Zhang T."/>
            <person name="Dennis E.S."/>
            <person name="Mayer K.F."/>
            <person name="Peterson D.G."/>
            <person name="Rokhsar D.S."/>
            <person name="Wang X."/>
            <person name="Schmutz J."/>
        </authorList>
    </citation>
    <scope>NUCLEOTIDE SEQUENCE [LARGE SCALE GENOMIC DNA]</scope>
</reference>
<comment type="similarity">
    <text evidence="1">Belongs to the peptidase S8 family.</text>
</comment>
<dbReference type="GO" id="GO:0006508">
    <property type="term" value="P:proteolysis"/>
    <property type="evidence" value="ECO:0007669"/>
    <property type="project" value="InterPro"/>
</dbReference>
<evidence type="ECO:0000256" key="2">
    <source>
        <dbReference type="ARBA" id="ARBA00022729"/>
    </source>
</evidence>
<dbReference type="Pfam" id="PF14223">
    <property type="entry name" value="Retrotran_gag_2"/>
    <property type="match status" value="1"/>
</dbReference>
<evidence type="ECO:0000313" key="4">
    <source>
        <dbReference type="EMBL" id="KJB72079.1"/>
    </source>
</evidence>